<evidence type="ECO:0000313" key="8">
    <source>
        <dbReference type="Proteomes" id="UP000443843"/>
    </source>
</evidence>
<dbReference type="Gene3D" id="2.40.128.50">
    <property type="match status" value="2"/>
</dbReference>
<feature type="domain" description="D-aminopeptidase" evidence="6">
    <location>
        <begin position="340"/>
        <end position="516"/>
    </location>
</feature>
<feature type="binding site" evidence="4">
    <location>
        <position position="482"/>
    </location>
    <ligand>
        <name>substrate</name>
    </ligand>
</feature>
<evidence type="ECO:0000259" key="6">
    <source>
        <dbReference type="Pfam" id="PF07930"/>
    </source>
</evidence>
<dbReference type="GO" id="GO:0006508">
    <property type="term" value="P:proteolysis"/>
    <property type="evidence" value="ECO:0007669"/>
    <property type="project" value="UniProtKB-KW"/>
</dbReference>
<dbReference type="Pfam" id="PF00144">
    <property type="entry name" value="Beta-lactamase"/>
    <property type="match status" value="1"/>
</dbReference>
<dbReference type="AlphaFoldDB" id="A0A844WF22"/>
<dbReference type="InterPro" id="IPR023645">
    <property type="entry name" value="DAP"/>
</dbReference>
<dbReference type="InterPro" id="IPR012338">
    <property type="entry name" value="Beta-lactam/transpept-like"/>
</dbReference>
<dbReference type="PANTHER" id="PTHR46825">
    <property type="entry name" value="D-ALANYL-D-ALANINE-CARBOXYPEPTIDASE/ENDOPEPTIDASE AMPH"/>
    <property type="match status" value="1"/>
</dbReference>
<evidence type="ECO:0000259" key="5">
    <source>
        <dbReference type="Pfam" id="PF00144"/>
    </source>
</evidence>
<comment type="catalytic activity">
    <reaction evidence="4">
        <text>Release of an N-terminal D-amino acid from a peptide, Xaa-|-Yaa-, in which Xaa is preferably D-Ala, D-Ser or D-Thr. D-amino acid amides and methyl esters also are hydrolyzed, as is glycine amide.</text>
        <dbReference type="EC" id="3.4.11.19"/>
    </reaction>
</comment>
<dbReference type="RefSeq" id="WP_160383667.1">
    <property type="nucleotide sequence ID" value="NZ_WNXQ01000012.1"/>
</dbReference>
<dbReference type="InterPro" id="IPR027279">
    <property type="entry name" value="D_amino_pept/lipop_sf"/>
</dbReference>
<protein>
    <recommendedName>
        <fullName evidence="4">D-aminopeptidase</fullName>
        <ecNumber evidence="4">3.4.11.19</ecNumber>
    </recommendedName>
</protein>
<sequence>MTPLDMTALDTALDALPQAYPGPGGVAGVVHEGKVIAARAWGYRNLNTGAAMTTATRLPICSISKQFTCGVLLDRFGAPEALDGRLGAFLPAFAGEMPRARDLCNNQSGLRDYWALTVTHGALAEQTFARGDALPLIARMKTGHFAPGTRYSYCNCNFRIVSELIEQETGRPLDDLYREVIWDPAGMETTVLTADTRHPEDGVVAYEGAPGVGYFPADNGIYWIGDAGISASLDDMLAYEAWIDATREDPASLYRRLSERQAFRDGTPAWYGFGLVHETIGGRHVTGHGGALRGIRANRLHVGDERLSVMVHFNHEGDAHAAARGLVKAALGVPTPAGRQAEAGWKGQWLCPETGLLTRIDPALDGALVKFTTGAARLTPGEDGALTGPGMEATRKGDTLSLKVAQDNIAVEMPPLPVVTAADGGEIAGRYHSAELEADLLIEARDGGVYGRFEGMLGRGRMERIHPAGPDVWVLVTRRSMDAPAPGEWTIRLERGADGAVSGLVLGCWLARGIQYARVG</sequence>
<feature type="active site" description="Nucleophile" evidence="4">
    <location>
        <position position="62"/>
    </location>
</feature>
<name>A0A844WF22_9RHOB</name>
<keyword evidence="8" id="KW-1185">Reference proteome</keyword>
<dbReference type="InterPro" id="IPR001466">
    <property type="entry name" value="Beta-lactam-related"/>
</dbReference>
<dbReference type="GO" id="GO:0004177">
    <property type="term" value="F:aminopeptidase activity"/>
    <property type="evidence" value="ECO:0007669"/>
    <property type="project" value="UniProtKB-UniRule"/>
</dbReference>
<feature type="active site" description="Proton donor/acceptor" evidence="4">
    <location>
        <position position="65"/>
    </location>
</feature>
<keyword evidence="2 4" id="KW-0645">Protease</keyword>
<dbReference type="Proteomes" id="UP000443843">
    <property type="component" value="Unassembled WGS sequence"/>
</dbReference>
<comment type="caution">
    <text evidence="7">The sequence shown here is derived from an EMBL/GenBank/DDBJ whole genome shotgun (WGS) entry which is preliminary data.</text>
</comment>
<comment type="similarity">
    <text evidence="4">Belongs to the peptidase S12 family.</text>
</comment>
<evidence type="ECO:0000256" key="1">
    <source>
        <dbReference type="ARBA" id="ARBA00022438"/>
    </source>
</evidence>
<comment type="function">
    <text evidence="4">Hydrolyzes N-terminal residues in D-amino acid-containing peptides.</text>
</comment>
<keyword evidence="1 4" id="KW-0031">Aminopeptidase</keyword>
<dbReference type="SUPFAM" id="SSF50886">
    <property type="entry name" value="D-aminopeptidase, middle and C-terminal domains"/>
    <property type="match status" value="2"/>
</dbReference>
<dbReference type="HAMAP" id="MF_01960">
    <property type="entry name" value="D_aminopeptidase"/>
    <property type="match status" value="1"/>
</dbReference>
<dbReference type="EC" id="3.4.11.19" evidence="4"/>
<dbReference type="Pfam" id="PF07930">
    <property type="entry name" value="DAP_B"/>
    <property type="match status" value="1"/>
</dbReference>
<comment type="activity regulation">
    <text evidence="4">Inhibited by beta-lactam compounds such as 6-aminopenicillic acid, 7-aminocephalosporanic acid, benzylpenicillin and ampicillin. Inhibited by p-chloromercuribenzoate.</text>
</comment>
<feature type="region of interest" description="Important for specificity" evidence="4">
    <location>
        <begin position="478"/>
        <end position="488"/>
    </location>
</feature>
<dbReference type="Gene3D" id="3.40.710.10">
    <property type="entry name" value="DD-peptidase/beta-lactamase superfamily"/>
    <property type="match status" value="1"/>
</dbReference>
<evidence type="ECO:0000256" key="3">
    <source>
        <dbReference type="ARBA" id="ARBA00022801"/>
    </source>
</evidence>
<dbReference type="EMBL" id="WNXQ01000012">
    <property type="protein sequence ID" value="MWB79542.1"/>
    <property type="molecule type" value="Genomic_DNA"/>
</dbReference>
<keyword evidence="3 4" id="KW-0378">Hydrolase</keyword>
<gene>
    <name evidence="4" type="primary">dap</name>
    <name evidence="7" type="ORF">GLS40_16025</name>
</gene>
<organism evidence="7 8">
    <name type="scientific">Pseudooceanicola pacificus</name>
    <dbReference type="NCBI Taxonomy" id="2676438"/>
    <lineage>
        <taxon>Bacteria</taxon>
        <taxon>Pseudomonadati</taxon>
        <taxon>Pseudomonadota</taxon>
        <taxon>Alphaproteobacteria</taxon>
        <taxon>Rhodobacterales</taxon>
        <taxon>Paracoccaceae</taxon>
        <taxon>Pseudooceanicola</taxon>
    </lineage>
</organism>
<dbReference type="PANTHER" id="PTHR46825:SF9">
    <property type="entry name" value="BETA-LACTAMASE-RELATED DOMAIN-CONTAINING PROTEIN"/>
    <property type="match status" value="1"/>
</dbReference>
<dbReference type="NCBIfam" id="NF009622">
    <property type="entry name" value="PRK13128.1"/>
    <property type="match status" value="1"/>
</dbReference>
<evidence type="ECO:0000313" key="7">
    <source>
        <dbReference type="EMBL" id="MWB79542.1"/>
    </source>
</evidence>
<dbReference type="InterPro" id="IPR012856">
    <property type="entry name" value="DAP_B_dom"/>
</dbReference>
<feature type="domain" description="Beta-lactamase-related" evidence="5">
    <location>
        <begin position="10"/>
        <end position="323"/>
    </location>
</feature>
<evidence type="ECO:0000256" key="2">
    <source>
        <dbReference type="ARBA" id="ARBA00022670"/>
    </source>
</evidence>
<evidence type="ECO:0000256" key="4">
    <source>
        <dbReference type="HAMAP-Rule" id="MF_01960"/>
    </source>
</evidence>
<dbReference type="InterPro" id="IPR050491">
    <property type="entry name" value="AmpC-like"/>
</dbReference>
<proteinExistence type="inferred from homology"/>
<accession>A0A844WF22</accession>
<comment type="subunit">
    <text evidence="4">Homodimer.</text>
</comment>
<dbReference type="SUPFAM" id="SSF56601">
    <property type="entry name" value="beta-lactamase/transpeptidase-like"/>
    <property type="match status" value="1"/>
</dbReference>
<reference evidence="7 8" key="1">
    <citation type="submission" date="2019-11" db="EMBL/GenBank/DDBJ databases">
        <title>Pseudooceanicola pacifica sp. nov., isolated from deep-sea sediment of the Pacific Ocean.</title>
        <authorList>
            <person name="Lyu L."/>
        </authorList>
    </citation>
    <scope>NUCLEOTIDE SEQUENCE [LARGE SCALE GENOMIC DNA]</scope>
    <source>
        <strain evidence="7 8">216_PA32_1</strain>
    </source>
</reference>